<comment type="caution">
    <text evidence="1">The sequence shown here is derived from an EMBL/GenBank/DDBJ whole genome shotgun (WGS) entry which is preliminary data.</text>
</comment>
<organism evidence="1 2">
    <name type="scientific">Pseudomonas protegens</name>
    <dbReference type="NCBI Taxonomy" id="380021"/>
    <lineage>
        <taxon>Bacteria</taxon>
        <taxon>Pseudomonadati</taxon>
        <taxon>Pseudomonadota</taxon>
        <taxon>Gammaproteobacteria</taxon>
        <taxon>Pseudomonadales</taxon>
        <taxon>Pseudomonadaceae</taxon>
        <taxon>Pseudomonas</taxon>
    </lineage>
</organism>
<evidence type="ECO:0000313" key="1">
    <source>
        <dbReference type="EMBL" id="TMM66361.1"/>
    </source>
</evidence>
<reference evidence="1 2" key="1">
    <citation type="submission" date="2019-05" db="EMBL/GenBank/DDBJ databases">
        <title>Identification and Biocontrol Activity Analysis of Biocontrol Strain PF-1 Based on Genome-wide Data.</title>
        <authorList>
            <person name="Qi J."/>
        </authorList>
    </citation>
    <scope>NUCLEOTIDE SEQUENCE [LARGE SCALE GENOMIC DNA]</scope>
    <source>
        <strain evidence="1 2">PF-1</strain>
    </source>
</reference>
<dbReference type="Proteomes" id="UP000310095">
    <property type="component" value="Unassembled WGS sequence"/>
</dbReference>
<proteinExistence type="predicted"/>
<dbReference type="EMBL" id="VAVY01000001">
    <property type="protein sequence ID" value="TMM66361.1"/>
    <property type="molecule type" value="Genomic_DNA"/>
</dbReference>
<sequence>MGIGIVGKGAEDFRDCGAIQAASVLDARQYVDIGIFARTNFGAENMGFSTTVWEWYGQDEYKRVLAVGEAQLRPFLEELMVDCGRAVRGVKS</sequence>
<gene>
    <name evidence="1" type="ORF">FEF10_02560</name>
</gene>
<evidence type="ECO:0000313" key="2">
    <source>
        <dbReference type="Proteomes" id="UP000310095"/>
    </source>
</evidence>
<protein>
    <submittedName>
        <fullName evidence="1">Uncharacterized protein</fullName>
    </submittedName>
</protein>
<name>A0ABY2VL54_9PSED</name>
<keyword evidence="2" id="KW-1185">Reference proteome</keyword>
<accession>A0ABY2VL54</accession>
<dbReference type="RefSeq" id="WP_011061106.1">
    <property type="nucleotide sequence ID" value="NZ_CP013184.1"/>
</dbReference>